<dbReference type="GO" id="GO:0007165">
    <property type="term" value="P:signal transduction"/>
    <property type="evidence" value="ECO:0007669"/>
    <property type="project" value="UniProtKB-KW"/>
</dbReference>
<dbReference type="InterPro" id="IPR051310">
    <property type="entry name" value="MCP_chemotaxis"/>
</dbReference>
<evidence type="ECO:0000256" key="10">
    <source>
        <dbReference type="SAM" id="Phobius"/>
    </source>
</evidence>
<dbReference type="InterPro" id="IPR003660">
    <property type="entry name" value="HAMP_dom"/>
</dbReference>
<evidence type="ECO:0000256" key="8">
    <source>
        <dbReference type="PROSITE-ProRule" id="PRU00284"/>
    </source>
</evidence>
<evidence type="ECO:0000259" key="11">
    <source>
        <dbReference type="PROSITE" id="PS50111"/>
    </source>
</evidence>
<evidence type="ECO:0000313" key="14">
    <source>
        <dbReference type="Proteomes" id="UP000295008"/>
    </source>
</evidence>
<reference evidence="13 14" key="1">
    <citation type="submission" date="2019-03" db="EMBL/GenBank/DDBJ databases">
        <title>Genomic Encyclopedia of Type Strains, Phase IV (KMG-IV): sequencing the most valuable type-strain genomes for metagenomic binning, comparative biology and taxonomic classification.</title>
        <authorList>
            <person name="Goeker M."/>
        </authorList>
    </citation>
    <scope>NUCLEOTIDE SEQUENCE [LARGE SCALE GENOMIC DNA]</scope>
    <source>
        <strain evidence="13 14">LX-B</strain>
    </source>
</reference>
<dbReference type="SUPFAM" id="SSF103190">
    <property type="entry name" value="Sensory domain-like"/>
    <property type="match status" value="1"/>
</dbReference>
<evidence type="ECO:0000256" key="1">
    <source>
        <dbReference type="ARBA" id="ARBA00004651"/>
    </source>
</evidence>
<feature type="compositionally biased region" description="Basic and acidic residues" evidence="9">
    <location>
        <begin position="893"/>
        <end position="902"/>
    </location>
</feature>
<dbReference type="EMBL" id="SLUN01000024">
    <property type="protein sequence ID" value="TCL62565.1"/>
    <property type="molecule type" value="Genomic_DNA"/>
</dbReference>
<dbReference type="SUPFAM" id="SSF58104">
    <property type="entry name" value="Methyl-accepting chemotaxis protein (MCP) signaling domain"/>
    <property type="match status" value="1"/>
</dbReference>
<gene>
    <name evidence="13" type="ORF">EDC14_102431</name>
</gene>
<keyword evidence="3" id="KW-0145">Chemotaxis</keyword>
<evidence type="ECO:0000256" key="5">
    <source>
        <dbReference type="ARBA" id="ARBA00022989"/>
    </source>
</evidence>
<evidence type="ECO:0000256" key="7">
    <source>
        <dbReference type="ARBA" id="ARBA00029447"/>
    </source>
</evidence>
<dbReference type="Gene3D" id="1.20.120.1530">
    <property type="match status" value="2"/>
</dbReference>
<proteinExistence type="inferred from homology"/>
<comment type="similarity">
    <text evidence="7">Belongs to the methyl-accepting chemotaxis (MCP) protein family.</text>
</comment>
<organism evidence="13 14">
    <name type="scientific">Hydrogenispora ethanolica</name>
    <dbReference type="NCBI Taxonomy" id="1082276"/>
    <lineage>
        <taxon>Bacteria</taxon>
        <taxon>Bacillati</taxon>
        <taxon>Bacillota</taxon>
        <taxon>Hydrogenispora</taxon>
    </lineage>
</organism>
<comment type="caution">
    <text evidence="13">The sequence shown here is derived from an EMBL/GenBank/DDBJ whole genome shotgun (WGS) entry which is preliminary data.</text>
</comment>
<keyword evidence="6 10" id="KW-0472">Membrane</keyword>
<dbReference type="PROSITE" id="PS50885">
    <property type="entry name" value="HAMP"/>
    <property type="match status" value="2"/>
</dbReference>
<dbReference type="CDD" id="cd06225">
    <property type="entry name" value="HAMP"/>
    <property type="match status" value="1"/>
</dbReference>
<dbReference type="Pfam" id="PF00672">
    <property type="entry name" value="HAMP"/>
    <property type="match status" value="1"/>
</dbReference>
<evidence type="ECO:0000256" key="6">
    <source>
        <dbReference type="ARBA" id="ARBA00023136"/>
    </source>
</evidence>
<dbReference type="SMART" id="SM00304">
    <property type="entry name" value="HAMP"/>
    <property type="match status" value="2"/>
</dbReference>
<dbReference type="Proteomes" id="UP000295008">
    <property type="component" value="Unassembled WGS sequence"/>
</dbReference>
<dbReference type="InterPro" id="IPR004090">
    <property type="entry name" value="Chemotax_Me-accpt_rcpt"/>
</dbReference>
<dbReference type="InterPro" id="IPR004089">
    <property type="entry name" value="MCPsignal_dom"/>
</dbReference>
<dbReference type="Pfam" id="PF00015">
    <property type="entry name" value="MCPsignal"/>
    <property type="match status" value="1"/>
</dbReference>
<keyword evidence="14" id="KW-1185">Reference proteome</keyword>
<feature type="transmembrane region" description="Helical" evidence="10">
    <location>
        <begin position="12"/>
        <end position="36"/>
    </location>
</feature>
<dbReference type="GO" id="GO:0004888">
    <property type="term" value="F:transmembrane signaling receptor activity"/>
    <property type="evidence" value="ECO:0007669"/>
    <property type="project" value="InterPro"/>
</dbReference>
<evidence type="ECO:0000256" key="9">
    <source>
        <dbReference type="SAM" id="MobiDB-lite"/>
    </source>
</evidence>
<dbReference type="CDD" id="cd11386">
    <property type="entry name" value="MCP_signal"/>
    <property type="match status" value="1"/>
</dbReference>
<keyword evidence="5 10" id="KW-1133">Transmembrane helix</keyword>
<dbReference type="CDD" id="cd12912">
    <property type="entry name" value="PDC2_MCP_like"/>
    <property type="match status" value="1"/>
</dbReference>
<feature type="region of interest" description="Disordered" evidence="9">
    <location>
        <begin position="883"/>
        <end position="916"/>
    </location>
</feature>
<comment type="subcellular location">
    <subcellularLocation>
        <location evidence="1">Cell membrane</location>
        <topology evidence="1">Multi-pass membrane protein</topology>
    </subcellularLocation>
</comment>
<dbReference type="AlphaFoldDB" id="A0A4R1RA27"/>
<dbReference type="GO" id="GO:0006935">
    <property type="term" value="P:chemotaxis"/>
    <property type="evidence" value="ECO:0007669"/>
    <property type="project" value="UniProtKB-KW"/>
</dbReference>
<dbReference type="Gene3D" id="3.30.450.20">
    <property type="entry name" value="PAS domain"/>
    <property type="match status" value="1"/>
</dbReference>
<evidence type="ECO:0000259" key="12">
    <source>
        <dbReference type="PROSITE" id="PS50885"/>
    </source>
</evidence>
<dbReference type="SMART" id="SM00283">
    <property type="entry name" value="MA"/>
    <property type="match status" value="1"/>
</dbReference>
<keyword evidence="8" id="KW-0807">Transducer</keyword>
<dbReference type="Pfam" id="PF02743">
    <property type="entry name" value="dCache_1"/>
    <property type="match status" value="1"/>
</dbReference>
<dbReference type="Gene3D" id="1.10.287.950">
    <property type="entry name" value="Methyl-accepting chemotaxis protein"/>
    <property type="match status" value="1"/>
</dbReference>
<dbReference type="FunFam" id="1.10.287.950:FF:000001">
    <property type="entry name" value="Methyl-accepting chemotaxis sensory transducer"/>
    <property type="match status" value="1"/>
</dbReference>
<dbReference type="InterPro" id="IPR033479">
    <property type="entry name" value="dCache_1"/>
</dbReference>
<name>A0A4R1RA27_HYDET</name>
<feature type="domain" description="Methyl-accepting transducer" evidence="11">
    <location>
        <begin position="637"/>
        <end position="866"/>
    </location>
</feature>
<dbReference type="PANTHER" id="PTHR43531:SF11">
    <property type="entry name" value="METHYL-ACCEPTING CHEMOTAXIS PROTEIN 3"/>
    <property type="match status" value="1"/>
</dbReference>
<protein>
    <submittedName>
        <fullName evidence="13">Methyl-accepting chemotaxis protein</fullName>
    </submittedName>
</protein>
<feature type="domain" description="HAMP" evidence="12">
    <location>
        <begin position="580"/>
        <end position="632"/>
    </location>
</feature>
<accession>A0A4R1RA27</accession>
<evidence type="ECO:0000256" key="2">
    <source>
        <dbReference type="ARBA" id="ARBA00022475"/>
    </source>
</evidence>
<evidence type="ECO:0000256" key="4">
    <source>
        <dbReference type="ARBA" id="ARBA00022692"/>
    </source>
</evidence>
<feature type="domain" description="HAMP" evidence="12">
    <location>
        <begin position="355"/>
        <end position="405"/>
    </location>
</feature>
<dbReference type="CDD" id="cd12914">
    <property type="entry name" value="PDC1_DGC_like"/>
    <property type="match status" value="1"/>
</dbReference>
<dbReference type="GO" id="GO:0005886">
    <property type="term" value="C:plasma membrane"/>
    <property type="evidence" value="ECO:0007669"/>
    <property type="project" value="UniProtKB-SubCell"/>
</dbReference>
<sequence>MKKRLQFNSIKLQITVSVVAIITAVCIGLAASSYLITSAGMKTNLDQSLQEITSQAANTVEGRISKYFSQLKSLAEVDLFQDFTGNKDKIMALLTKVTEDSGHVSMTVADTRGDGWNTDGDTVNIADREYFKQIMQGRDAISDPLLSKTTGKMVVIQGVPLKNKAQKIIGVLLLSSDGDGLSKIIADVGYGKEGKAFMINKQGTSIAHYDREKVMKQDNIFEDVKTDPGLQELANAERRMVAGEKGAAEYRYQGVVKYIAFCPVPGTGWSLALTTPKSEVFASLNHMRNIVLLISLIFLVVGGVISYFLAYQISNPIEIAVAHLGGVAIGNLEINAPEVFLARSDEIGKLAHAVQNITEDLREKASAAKQIAGGDLNVRLTMKSEQDVLTQNLNIMAQNIHHVIEDINMLAGAAIEGDLSVRADAERHDGDYRKIVTGINETLDAIILPLNDANEILQKLSVNDYTSAIQADKYQGMLRQFAENINLVRSQLLTIQDYFIKVSEGDISRLEELRKTGKRSENDQMVPAVMKMMQAIRDLIAEVNRISEAAVGGDLKIRGNSEQFEGGYREIVGGFNRSLDAIIEPIDETSEVLQEMATGNLTVEVSENYRGDHAILAQAVNKTIDSFNEVLGEFHSASSQVASGAQQVSASSQVMSQAASEQASTTEEITSSMTEIATQTKRNAESATQANHLAKEAQEQARAGNEQMQKMLESMKTINESSTNISKIIKVIDEIAFQTNILALNAAVEAARAGQHGKGFAVVAEEVRNLAARSANAAKETTGMIESSIQRVEAGTRIANETAESLERIVNGITKAADLVRDIAIASNEQATGISQVNQGINQIAQVTQTNTATSQQSAATSEELAGQAEMLKEMVQRFKLKNAVERPASQTETRKLPKPAEQKISARMPFDDGKY</sequence>
<dbReference type="PRINTS" id="PR00260">
    <property type="entry name" value="CHEMTRNSDUCR"/>
</dbReference>
<dbReference type="Pfam" id="PF18947">
    <property type="entry name" value="HAMP_2"/>
    <property type="match status" value="2"/>
</dbReference>
<evidence type="ECO:0000256" key="3">
    <source>
        <dbReference type="ARBA" id="ARBA00022500"/>
    </source>
</evidence>
<dbReference type="PROSITE" id="PS50111">
    <property type="entry name" value="CHEMOTAXIS_TRANSDUC_2"/>
    <property type="match status" value="1"/>
</dbReference>
<dbReference type="PANTHER" id="PTHR43531">
    <property type="entry name" value="PROTEIN ICFG"/>
    <property type="match status" value="1"/>
</dbReference>
<keyword evidence="4 10" id="KW-0812">Transmembrane</keyword>
<evidence type="ECO:0000313" key="13">
    <source>
        <dbReference type="EMBL" id="TCL62565.1"/>
    </source>
</evidence>
<keyword evidence="2" id="KW-1003">Cell membrane</keyword>
<dbReference type="RefSeq" id="WP_243662996.1">
    <property type="nucleotide sequence ID" value="NZ_SLUN01000024.1"/>
</dbReference>
<dbReference type="InterPro" id="IPR029151">
    <property type="entry name" value="Sensor-like_sf"/>
</dbReference>
<feature type="transmembrane region" description="Helical" evidence="10">
    <location>
        <begin position="290"/>
        <end position="310"/>
    </location>
</feature>